<keyword evidence="16" id="KW-0406">Ion transport</keyword>
<dbReference type="GO" id="GO:0140581">
    <property type="term" value="F:P-type monovalent copper transporter activity"/>
    <property type="evidence" value="ECO:0007669"/>
    <property type="project" value="UniProtKB-EC"/>
</dbReference>
<dbReference type="AlphaFoldDB" id="A0A6B8M312"/>
<keyword evidence="7 18" id="KW-0479">Metal-binding</keyword>
<evidence type="ECO:0000313" key="21">
    <source>
        <dbReference type="Proteomes" id="UP000422569"/>
    </source>
</evidence>
<dbReference type="InterPro" id="IPR059000">
    <property type="entry name" value="ATPase_P-type_domA"/>
</dbReference>
<keyword evidence="8" id="KW-0677">Repeat</keyword>
<evidence type="ECO:0000256" key="17">
    <source>
        <dbReference type="ARBA" id="ARBA00023136"/>
    </source>
</evidence>
<evidence type="ECO:0000256" key="2">
    <source>
        <dbReference type="ARBA" id="ARBA00006024"/>
    </source>
</evidence>
<dbReference type="InterPro" id="IPR023298">
    <property type="entry name" value="ATPase_P-typ_TM_dom_sf"/>
</dbReference>
<keyword evidence="9 18" id="KW-0547">Nucleotide-binding</keyword>
<dbReference type="InterPro" id="IPR044492">
    <property type="entry name" value="P_typ_ATPase_HD_dom"/>
</dbReference>
<dbReference type="GO" id="GO:0016887">
    <property type="term" value="F:ATP hydrolysis activity"/>
    <property type="evidence" value="ECO:0007669"/>
    <property type="project" value="InterPro"/>
</dbReference>
<dbReference type="PROSITE" id="PS50846">
    <property type="entry name" value="HMA_2"/>
    <property type="match status" value="3"/>
</dbReference>
<dbReference type="NCBIfam" id="TIGR01525">
    <property type="entry name" value="ATPase-IB_hvy"/>
    <property type="match status" value="1"/>
</dbReference>
<dbReference type="Pfam" id="PF00403">
    <property type="entry name" value="HMA"/>
    <property type="match status" value="3"/>
</dbReference>
<dbReference type="InterPro" id="IPR006121">
    <property type="entry name" value="HMA_dom"/>
</dbReference>
<protein>
    <recommendedName>
        <fullName evidence="3">P-type Cu(+) transporter</fullName>
        <ecNumber evidence="3">7.2.2.8</ecNumber>
    </recommendedName>
</protein>
<evidence type="ECO:0000256" key="18">
    <source>
        <dbReference type="RuleBase" id="RU362081"/>
    </source>
</evidence>
<dbReference type="PRINTS" id="PR00119">
    <property type="entry name" value="CATATPASE"/>
</dbReference>
<feature type="transmembrane region" description="Helical" evidence="18">
    <location>
        <begin position="266"/>
        <end position="286"/>
    </location>
</feature>
<feature type="transmembrane region" description="Helical" evidence="18">
    <location>
        <begin position="206"/>
        <end position="226"/>
    </location>
</feature>
<dbReference type="InterPro" id="IPR036412">
    <property type="entry name" value="HAD-like_sf"/>
</dbReference>
<keyword evidence="11 18" id="KW-0067">ATP-binding</keyword>
<evidence type="ECO:0000256" key="11">
    <source>
        <dbReference type="ARBA" id="ARBA00022840"/>
    </source>
</evidence>
<feature type="transmembrane region" description="Helical" evidence="18">
    <location>
        <begin position="763"/>
        <end position="784"/>
    </location>
</feature>
<dbReference type="Pfam" id="PF00122">
    <property type="entry name" value="E1-E2_ATPase"/>
    <property type="match status" value="1"/>
</dbReference>
<dbReference type="GO" id="GO:0005507">
    <property type="term" value="F:copper ion binding"/>
    <property type="evidence" value="ECO:0007669"/>
    <property type="project" value="InterPro"/>
</dbReference>
<gene>
    <name evidence="20" type="ORF">F7D14_03060</name>
</gene>
<evidence type="ECO:0000256" key="13">
    <source>
        <dbReference type="ARBA" id="ARBA00022967"/>
    </source>
</evidence>
<evidence type="ECO:0000256" key="5">
    <source>
        <dbReference type="ARBA" id="ARBA00022475"/>
    </source>
</evidence>
<keyword evidence="5 18" id="KW-1003">Cell membrane</keyword>
<dbReference type="Gene3D" id="3.40.1110.10">
    <property type="entry name" value="Calcium-transporting ATPase, cytoplasmic domain N"/>
    <property type="match status" value="1"/>
</dbReference>
<dbReference type="SUPFAM" id="SSF56784">
    <property type="entry name" value="HAD-like"/>
    <property type="match status" value="1"/>
</dbReference>
<dbReference type="InterPro" id="IPR023214">
    <property type="entry name" value="HAD_sf"/>
</dbReference>
<sequence length="915" mass="95624">MSAETAQLDFNVRGMTCASCVSHVEKALAATPGVEKASVNLATERADISLAPGADPAALVKSVSDAGYEPVVETIELGVGGMTCASCVAHVEKALKGVPGVIEASVNLATERASVRALSGPGLADRLRRAISAAGYEPRRIESDAGATDRERERREAEMKTLRFNLILASIFTAPVFIFEMGGHLIPAFHHWTMARIGEEMIRQFSFFFATLVLFGPGLIFFLKGVPALLRGQPDMNALVAVGTLSAYLYSCVATFLPHLLPEGAVNVYFEAAVVIVTLILFGRFLEARAKGRTSEAIRALAKLQPKTARVERNGETVDVDIDDVVVGDAVLVRPGERVPTDGVVTAGSSYVDESMVTGEPAPVSKTVGAAVTGATINGAGAFSFRATRVGADTTLAGIIRMVEQAQGAKLPIQAMVDRVTAVFVPAVFVIAALTFLIWMLIGPEPRLTYALVSAVAVLIIACPCAMGLATPAAIMTGTGRAAELGVLFRKGEALQTLQDVTLIAFDKTGTLTFGKPRLTDLIAAPRENENELLRLAASVEAQSEHPVAAAIVAAAKERGIALASASNFQSVSGMGVAGVVNQRQVAIGAERYMASLGFDTKSFEASAAALSEEGKTPFYVAVDGKARAVLCVADELKPTTKPAIDALHAIGVKTAMITGDDARTANAIARRLGIDEVVAGVMPDGKVATLERLREENKIAFVGDGVNDAPALAAADAGVAIGTGTDIAIEAADVVLMSGDLAKVPAALALSRATMRNIKQNLFWAFGYNALLIPVAAGALYPINGMQLSPMLGAGAMALSSTFVLTNALRLRRFQPPMIAEAPSPAHDAPASVETLAPIQQSNKEETMTTFNVKDMTCNMCVKHVTKAVQAVEPNADVKVDLATGKVEVSPTPKDPAALAQAITEAGYPAQVAA</sequence>
<dbReference type="PROSITE" id="PS00154">
    <property type="entry name" value="ATPASE_E1_E2"/>
    <property type="match status" value="1"/>
</dbReference>
<keyword evidence="10" id="KW-0187">Copper transport</keyword>
<comment type="similarity">
    <text evidence="2 18">Belongs to the cation transport ATPase (P-type) (TC 3.A.3) family. Type IB subfamily.</text>
</comment>
<dbReference type="InterPro" id="IPR018303">
    <property type="entry name" value="ATPase_P-typ_P_site"/>
</dbReference>
<keyword evidence="14 18" id="KW-1133">Transmembrane helix</keyword>
<dbReference type="Pfam" id="PF00702">
    <property type="entry name" value="Hydrolase"/>
    <property type="match status" value="1"/>
</dbReference>
<dbReference type="SUPFAM" id="SSF55008">
    <property type="entry name" value="HMA, heavy metal-associated domain"/>
    <property type="match status" value="3"/>
</dbReference>
<dbReference type="PANTHER" id="PTHR43520">
    <property type="entry name" value="ATP7, ISOFORM B"/>
    <property type="match status" value="1"/>
</dbReference>
<dbReference type="Gene3D" id="2.70.150.10">
    <property type="entry name" value="Calcium-transporting ATPase, cytoplasmic transduction domain A"/>
    <property type="match status" value="1"/>
</dbReference>
<keyword evidence="17 18" id="KW-0472">Membrane</keyword>
<dbReference type="Gene3D" id="3.30.70.100">
    <property type="match status" value="3"/>
</dbReference>
<dbReference type="SFLD" id="SFLDG00002">
    <property type="entry name" value="C1.7:_P-type_atpase_like"/>
    <property type="match status" value="1"/>
</dbReference>
<dbReference type="SUPFAM" id="SSF81665">
    <property type="entry name" value="Calcium ATPase, transmembrane domain M"/>
    <property type="match status" value="1"/>
</dbReference>
<evidence type="ECO:0000256" key="4">
    <source>
        <dbReference type="ARBA" id="ARBA00022448"/>
    </source>
</evidence>
<dbReference type="SUPFAM" id="SSF81653">
    <property type="entry name" value="Calcium ATPase, transduction domain A"/>
    <property type="match status" value="1"/>
</dbReference>
<feature type="domain" description="HMA" evidence="19">
    <location>
        <begin position="848"/>
        <end position="912"/>
    </location>
</feature>
<dbReference type="CDD" id="cd02094">
    <property type="entry name" value="P-type_ATPase_Cu-like"/>
    <property type="match status" value="1"/>
</dbReference>
<evidence type="ECO:0000259" key="19">
    <source>
        <dbReference type="PROSITE" id="PS50846"/>
    </source>
</evidence>
<keyword evidence="12" id="KW-0460">Magnesium</keyword>
<feature type="domain" description="HMA" evidence="19">
    <location>
        <begin position="6"/>
        <end position="71"/>
    </location>
</feature>
<dbReference type="PANTHER" id="PTHR43520:SF8">
    <property type="entry name" value="P-TYPE CU(+) TRANSPORTER"/>
    <property type="match status" value="1"/>
</dbReference>
<evidence type="ECO:0000256" key="16">
    <source>
        <dbReference type="ARBA" id="ARBA00023065"/>
    </source>
</evidence>
<evidence type="ECO:0000313" key="20">
    <source>
        <dbReference type="EMBL" id="QGM96562.1"/>
    </source>
</evidence>
<evidence type="ECO:0000256" key="1">
    <source>
        <dbReference type="ARBA" id="ARBA00004651"/>
    </source>
</evidence>
<dbReference type="SFLD" id="SFLDF00027">
    <property type="entry name" value="p-type_atpase"/>
    <property type="match status" value="1"/>
</dbReference>
<feature type="transmembrane region" description="Helical" evidence="18">
    <location>
        <begin position="420"/>
        <end position="442"/>
    </location>
</feature>
<evidence type="ECO:0000256" key="8">
    <source>
        <dbReference type="ARBA" id="ARBA00022737"/>
    </source>
</evidence>
<dbReference type="RefSeq" id="WP_040579436.1">
    <property type="nucleotide sequence ID" value="NZ_CP044331.1"/>
</dbReference>
<evidence type="ECO:0000256" key="15">
    <source>
        <dbReference type="ARBA" id="ARBA00023008"/>
    </source>
</evidence>
<dbReference type="InterPro" id="IPR036163">
    <property type="entry name" value="HMA_dom_sf"/>
</dbReference>
<dbReference type="InterPro" id="IPR017969">
    <property type="entry name" value="Heavy-metal-associated_CS"/>
</dbReference>
<feature type="transmembrane region" description="Helical" evidence="18">
    <location>
        <begin position="164"/>
        <end position="186"/>
    </location>
</feature>
<evidence type="ECO:0000256" key="7">
    <source>
        <dbReference type="ARBA" id="ARBA00022723"/>
    </source>
</evidence>
<proteinExistence type="inferred from homology"/>
<feature type="transmembrane region" description="Helical" evidence="18">
    <location>
        <begin position="238"/>
        <end position="260"/>
    </location>
</feature>
<dbReference type="KEGG" id="mpar:F7D14_03060"/>
<evidence type="ECO:0000256" key="12">
    <source>
        <dbReference type="ARBA" id="ARBA00022842"/>
    </source>
</evidence>
<evidence type="ECO:0000256" key="6">
    <source>
        <dbReference type="ARBA" id="ARBA00022692"/>
    </source>
</evidence>
<dbReference type="EMBL" id="CP044331">
    <property type="protein sequence ID" value="QGM96562.1"/>
    <property type="molecule type" value="Genomic_DNA"/>
</dbReference>
<dbReference type="FunFam" id="2.70.150.10:FF:000020">
    <property type="entry name" value="Copper-exporting P-type ATPase A"/>
    <property type="match status" value="1"/>
</dbReference>
<accession>A0A6B8M312</accession>
<evidence type="ECO:0000256" key="3">
    <source>
        <dbReference type="ARBA" id="ARBA00012517"/>
    </source>
</evidence>
<dbReference type="NCBIfam" id="TIGR01494">
    <property type="entry name" value="ATPase_P-type"/>
    <property type="match status" value="1"/>
</dbReference>
<feature type="transmembrane region" description="Helical" evidence="18">
    <location>
        <begin position="790"/>
        <end position="810"/>
    </location>
</feature>
<dbReference type="NCBIfam" id="TIGR00003">
    <property type="entry name" value="copper ion binding protein"/>
    <property type="match status" value="2"/>
</dbReference>
<name>A0A6B8M312_9HYPH</name>
<comment type="subcellular location">
    <subcellularLocation>
        <location evidence="1">Cell membrane</location>
        <topology evidence="1">Multi-pass membrane protein</topology>
    </subcellularLocation>
</comment>
<dbReference type="GO" id="GO:0043682">
    <property type="term" value="F:P-type divalent copper transporter activity"/>
    <property type="evidence" value="ECO:0007669"/>
    <property type="project" value="TreeGrafter"/>
</dbReference>
<dbReference type="Proteomes" id="UP000422569">
    <property type="component" value="Chromosome"/>
</dbReference>
<dbReference type="InterPro" id="IPR001757">
    <property type="entry name" value="P_typ_ATPase"/>
</dbReference>
<keyword evidence="21" id="KW-1185">Reference proteome</keyword>
<dbReference type="NCBIfam" id="TIGR01511">
    <property type="entry name" value="ATPase-IB1_Cu"/>
    <property type="match status" value="1"/>
</dbReference>
<dbReference type="Gene3D" id="3.40.50.1000">
    <property type="entry name" value="HAD superfamily/HAD-like"/>
    <property type="match status" value="1"/>
</dbReference>
<keyword evidence="6 18" id="KW-0812">Transmembrane</keyword>
<dbReference type="SFLD" id="SFLDS00003">
    <property type="entry name" value="Haloacid_Dehalogenase"/>
    <property type="match status" value="1"/>
</dbReference>
<keyword evidence="13" id="KW-1278">Translocase</keyword>
<keyword evidence="15" id="KW-0186">Copper</keyword>
<dbReference type="InterPro" id="IPR006122">
    <property type="entry name" value="HMA_Cu_ion-bd"/>
</dbReference>
<feature type="transmembrane region" description="Helical" evidence="18">
    <location>
        <begin position="448"/>
        <end position="471"/>
    </location>
</feature>
<dbReference type="GO" id="GO:0005886">
    <property type="term" value="C:plasma membrane"/>
    <property type="evidence" value="ECO:0007669"/>
    <property type="project" value="UniProtKB-SubCell"/>
</dbReference>
<organism evidence="20 21">
    <name type="scientific">Methylocystis parvus</name>
    <dbReference type="NCBI Taxonomy" id="134"/>
    <lineage>
        <taxon>Bacteria</taxon>
        <taxon>Pseudomonadati</taxon>
        <taxon>Pseudomonadota</taxon>
        <taxon>Alphaproteobacteria</taxon>
        <taxon>Hyphomicrobiales</taxon>
        <taxon>Methylocystaceae</taxon>
        <taxon>Methylocystis</taxon>
    </lineage>
</organism>
<dbReference type="PRINTS" id="PR00120">
    <property type="entry name" value="HATPASE"/>
</dbReference>
<dbReference type="FunFam" id="3.30.70.100:FF:000005">
    <property type="entry name" value="Copper-exporting P-type ATPase A"/>
    <property type="match status" value="2"/>
</dbReference>
<dbReference type="GO" id="GO:0055070">
    <property type="term" value="P:copper ion homeostasis"/>
    <property type="evidence" value="ECO:0007669"/>
    <property type="project" value="TreeGrafter"/>
</dbReference>
<evidence type="ECO:0000256" key="9">
    <source>
        <dbReference type="ARBA" id="ARBA00022741"/>
    </source>
</evidence>
<dbReference type="GO" id="GO:0005524">
    <property type="term" value="F:ATP binding"/>
    <property type="evidence" value="ECO:0007669"/>
    <property type="project" value="UniProtKB-UniRule"/>
</dbReference>
<dbReference type="InterPro" id="IPR023299">
    <property type="entry name" value="ATPase_P-typ_cyto_dom_N"/>
</dbReference>
<dbReference type="PROSITE" id="PS01047">
    <property type="entry name" value="HMA_1"/>
    <property type="match status" value="2"/>
</dbReference>
<dbReference type="InterPro" id="IPR008250">
    <property type="entry name" value="ATPase_P-typ_transduc_dom_A_sf"/>
</dbReference>
<dbReference type="EC" id="7.2.2.8" evidence="3"/>
<keyword evidence="4" id="KW-0813">Transport</keyword>
<evidence type="ECO:0000256" key="14">
    <source>
        <dbReference type="ARBA" id="ARBA00022989"/>
    </source>
</evidence>
<feature type="domain" description="HMA" evidence="19">
    <location>
        <begin position="73"/>
        <end position="139"/>
    </location>
</feature>
<dbReference type="GO" id="GO:0060003">
    <property type="term" value="P:copper ion export"/>
    <property type="evidence" value="ECO:0007669"/>
    <property type="project" value="UniProtKB-ARBA"/>
</dbReference>
<reference evidence="20 21" key="1">
    <citation type="submission" date="2019-09" db="EMBL/GenBank/DDBJ databases">
        <title>Isolation and complete genome sequencing of Methylocystis species.</title>
        <authorList>
            <person name="Rumah B.L."/>
            <person name="Stead C.E."/>
            <person name="Stevens B.C."/>
            <person name="Minton N.P."/>
            <person name="Grosse-Honebrink A."/>
            <person name="Zhang Y."/>
        </authorList>
    </citation>
    <scope>NUCLEOTIDE SEQUENCE [LARGE SCALE GENOMIC DNA]</scope>
    <source>
        <strain evidence="20 21">BRCS2</strain>
    </source>
</reference>
<evidence type="ECO:0000256" key="10">
    <source>
        <dbReference type="ARBA" id="ARBA00022796"/>
    </source>
</evidence>
<dbReference type="InterPro" id="IPR027256">
    <property type="entry name" value="P-typ_ATPase_IB"/>
</dbReference>
<dbReference type="CDD" id="cd00371">
    <property type="entry name" value="HMA"/>
    <property type="match status" value="3"/>
</dbReference>